<proteinExistence type="inferred from homology"/>
<evidence type="ECO:0000313" key="15">
    <source>
        <dbReference type="RefSeq" id="XP_034243273.1"/>
    </source>
</evidence>
<evidence type="ECO:0000256" key="2">
    <source>
        <dbReference type="ARBA" id="ARBA00004496"/>
    </source>
</evidence>
<keyword evidence="9" id="KW-0539">Nucleus</keyword>
<organism evidence="15">
    <name type="scientific">Thrips palmi</name>
    <name type="common">Melon thrips</name>
    <dbReference type="NCBI Taxonomy" id="161013"/>
    <lineage>
        <taxon>Eukaryota</taxon>
        <taxon>Metazoa</taxon>
        <taxon>Ecdysozoa</taxon>
        <taxon>Arthropoda</taxon>
        <taxon>Hexapoda</taxon>
        <taxon>Insecta</taxon>
        <taxon>Pterygota</taxon>
        <taxon>Neoptera</taxon>
        <taxon>Paraneoptera</taxon>
        <taxon>Thysanoptera</taxon>
        <taxon>Terebrantia</taxon>
        <taxon>Thripoidea</taxon>
        <taxon>Thripidae</taxon>
        <taxon>Thrips</taxon>
    </lineage>
</organism>
<gene>
    <name evidence="15" type="primary">LOC117646449</name>
</gene>
<dbReference type="CTD" id="6730"/>
<evidence type="ECO:0000256" key="1">
    <source>
        <dbReference type="ARBA" id="ARBA00004240"/>
    </source>
</evidence>
<dbReference type="GO" id="GO:0005783">
    <property type="term" value="C:endoplasmic reticulum"/>
    <property type="evidence" value="ECO:0007669"/>
    <property type="project" value="UniProtKB-SubCell"/>
</dbReference>
<dbReference type="GO" id="GO:0005786">
    <property type="term" value="C:signal recognition particle, endoplasmic reticulum targeting"/>
    <property type="evidence" value="ECO:0007669"/>
    <property type="project" value="UniProtKB-KW"/>
</dbReference>
<comment type="subcellular location">
    <subcellularLocation>
        <location evidence="2 12">Cytoplasm</location>
    </subcellularLocation>
    <subcellularLocation>
        <location evidence="1">Endoplasmic reticulum</location>
    </subcellularLocation>
    <subcellularLocation>
        <location evidence="3">Nucleus</location>
        <location evidence="3">Nucleolus</location>
    </subcellularLocation>
</comment>
<dbReference type="PIRSF" id="PIRSF038995">
    <property type="entry name" value="SRP68"/>
    <property type="match status" value="1"/>
</dbReference>
<dbReference type="PANTHER" id="PTHR12860:SF0">
    <property type="entry name" value="SIGNAL RECOGNITION PARTICLE SUBUNIT SRP68"/>
    <property type="match status" value="1"/>
</dbReference>
<feature type="compositionally biased region" description="Basic and acidic residues" evidence="13">
    <location>
        <begin position="505"/>
        <end position="517"/>
    </location>
</feature>
<dbReference type="Gene3D" id="1.10.3450.40">
    <property type="entry name" value="Signal recognition particle, SRP68 subunit, RNA-binding domain"/>
    <property type="match status" value="1"/>
</dbReference>
<reference evidence="15" key="1">
    <citation type="submission" date="2025-08" db="UniProtKB">
        <authorList>
            <consortium name="RefSeq"/>
        </authorList>
    </citation>
    <scope>IDENTIFICATION</scope>
    <source>
        <tissue evidence="15">Total insect</tissue>
    </source>
</reference>
<dbReference type="Proteomes" id="UP000515158">
    <property type="component" value="Unplaced"/>
</dbReference>
<dbReference type="GO" id="GO:0005730">
    <property type="term" value="C:nucleolus"/>
    <property type="evidence" value="ECO:0007669"/>
    <property type="project" value="UniProtKB-SubCell"/>
</dbReference>
<dbReference type="GO" id="GO:0030942">
    <property type="term" value="F:endoplasmic reticulum signal peptide binding"/>
    <property type="evidence" value="ECO:0007669"/>
    <property type="project" value="InterPro"/>
</dbReference>
<dbReference type="OrthoDB" id="10255118at2759"/>
<keyword evidence="8 12" id="KW-0733">Signal recognition particle</keyword>
<dbReference type="PANTHER" id="PTHR12860">
    <property type="entry name" value="SIGNAL RECOGNITION PARTICLE 68 KDA PROTEIN"/>
    <property type="match status" value="1"/>
</dbReference>
<evidence type="ECO:0000256" key="3">
    <source>
        <dbReference type="ARBA" id="ARBA00004604"/>
    </source>
</evidence>
<evidence type="ECO:0000256" key="4">
    <source>
        <dbReference type="ARBA" id="ARBA00009352"/>
    </source>
</evidence>
<dbReference type="GeneID" id="117646449"/>
<dbReference type="FunCoup" id="A0A6P8YTA9">
    <property type="interactions" value="2027"/>
</dbReference>
<evidence type="ECO:0000256" key="13">
    <source>
        <dbReference type="SAM" id="MobiDB-lite"/>
    </source>
</evidence>
<dbReference type="RefSeq" id="XP_034243273.1">
    <property type="nucleotide sequence ID" value="XM_034387382.1"/>
</dbReference>
<evidence type="ECO:0000256" key="6">
    <source>
        <dbReference type="ARBA" id="ARBA00022824"/>
    </source>
</evidence>
<evidence type="ECO:0000256" key="12">
    <source>
        <dbReference type="PIRNR" id="PIRNR038995"/>
    </source>
</evidence>
<dbReference type="CDD" id="cd15481">
    <property type="entry name" value="SRP68-RBD"/>
    <property type="match status" value="1"/>
</dbReference>
<dbReference type="InterPro" id="IPR038253">
    <property type="entry name" value="SRP68_N_sf"/>
</dbReference>
<evidence type="ECO:0000256" key="8">
    <source>
        <dbReference type="ARBA" id="ARBA00023135"/>
    </source>
</evidence>
<keyword evidence="10 12" id="KW-0687">Ribonucleoprotein</keyword>
<sequence length="587" mass="67600">MVVEEISEDHAEKVLDVPIVEQTPKVLTLEILKIIKDAQQQHGLRHGDFQRYRGYCSRRIRRLRKVLHVTQAEKRHFKKKEITEAMVTDEKFLYVPLMMSERCWSYAMQLRQESNTEPRKKFHHISRLRKATVFSLQLQKLCDLPICDARTKLEAQAYVAWIHGSLHFELQMWIPAMENLKKAQMVYEKLAEALPEEDSPLYLQRVEELAPSLRFCAYNIGDETAIDDLLKMRSQGHGDLMTNLDTLMVQTREKHAGELSTVEWRGRSVTVRPERARIFLLSERDTDQAMKNAVDIPGRIEILETLLMDCKDAIAAVKDEMKQDPTTKNRVGPSDTVHPLQYLLTYLLHIRLTRTVQRNLLLVEQANCENGAEMKSKNHLQDLTRLYEIILQNLQEMQTLPGLEEDAAYQKEVEAKMTTYKAFRCFYIAQILVGLRRWREGMALYQRSEQYVKEALKTSLEQKPQLEKLKKDIEGCKFSAHAHSVLEGEDTEGESSPKGPKSRKPLAERLGEYREDPSLTSKSPNVYRLPPDMKPIPCKPLFFDLALNWAEFPSLEDKLDGAAKKGQSNAGLTGFVKGFLGWGGSKS</sequence>
<feature type="region of interest" description="Disordered" evidence="13">
    <location>
        <begin position="484"/>
        <end position="527"/>
    </location>
</feature>
<comment type="similarity">
    <text evidence="4 12">Belongs to the SRP68 family.</text>
</comment>
<evidence type="ECO:0000313" key="14">
    <source>
        <dbReference type="Proteomes" id="UP000515158"/>
    </source>
</evidence>
<evidence type="ECO:0000256" key="5">
    <source>
        <dbReference type="ARBA" id="ARBA00022490"/>
    </source>
</evidence>
<name>A0A6P8YTA9_THRPL</name>
<keyword evidence="6" id="KW-0256">Endoplasmic reticulum</keyword>
<evidence type="ECO:0000256" key="10">
    <source>
        <dbReference type="ARBA" id="ARBA00023274"/>
    </source>
</evidence>
<dbReference type="GO" id="GO:0005829">
    <property type="term" value="C:cytosol"/>
    <property type="evidence" value="ECO:0007669"/>
    <property type="project" value="UniProtKB-ARBA"/>
</dbReference>
<comment type="function">
    <text evidence="12">Component of the signal recognition particle (SRP) complex, a ribonucleoprotein complex that mediates the cotranslational targeting of secretory and membrane proteins to the endoplasmic reticulum (ER). The SRP complex interacts with the signal sequence in nascent secretory and membrane proteins and directs them to the membrane of the ER.</text>
</comment>
<keyword evidence="14" id="KW-1185">Reference proteome</keyword>
<dbReference type="KEGG" id="tpal:117646449"/>
<dbReference type="InterPro" id="IPR026258">
    <property type="entry name" value="SRP68"/>
</dbReference>
<dbReference type="GO" id="GO:0008312">
    <property type="term" value="F:7S RNA binding"/>
    <property type="evidence" value="ECO:0007669"/>
    <property type="project" value="InterPro"/>
</dbReference>
<dbReference type="Pfam" id="PF16969">
    <property type="entry name" value="SRP68"/>
    <property type="match status" value="1"/>
</dbReference>
<evidence type="ECO:0000256" key="11">
    <source>
        <dbReference type="ARBA" id="ARBA00029498"/>
    </source>
</evidence>
<evidence type="ECO:0000256" key="7">
    <source>
        <dbReference type="ARBA" id="ARBA00022884"/>
    </source>
</evidence>
<dbReference type="InParanoid" id="A0A6P8YTA9"/>
<keyword evidence="7 12" id="KW-0694">RNA-binding</keyword>
<evidence type="ECO:0000256" key="9">
    <source>
        <dbReference type="ARBA" id="ARBA00023242"/>
    </source>
</evidence>
<protein>
    <recommendedName>
        <fullName evidence="11 12">Signal recognition particle subunit SRP68</fullName>
        <shortName evidence="12">SRP68</shortName>
    </recommendedName>
</protein>
<dbReference type="GO" id="GO:0006614">
    <property type="term" value="P:SRP-dependent cotranslational protein targeting to membrane"/>
    <property type="evidence" value="ECO:0007669"/>
    <property type="project" value="InterPro"/>
</dbReference>
<accession>A0A6P8YTA9</accession>
<dbReference type="FunFam" id="1.10.3450.40:FF:000001">
    <property type="entry name" value="Signal recognition particle subunit SRP68"/>
    <property type="match status" value="1"/>
</dbReference>
<dbReference type="AlphaFoldDB" id="A0A6P8YTA9"/>
<keyword evidence="5 12" id="KW-0963">Cytoplasm</keyword>
<dbReference type="GO" id="GO:0005047">
    <property type="term" value="F:signal recognition particle binding"/>
    <property type="evidence" value="ECO:0007669"/>
    <property type="project" value="InterPro"/>
</dbReference>
<dbReference type="InterPro" id="IPR034652">
    <property type="entry name" value="SRP68-RBD"/>
</dbReference>